<organism evidence="1 2">
    <name type="scientific">Halostagnicola kamekurae</name>
    <dbReference type="NCBI Taxonomy" id="619731"/>
    <lineage>
        <taxon>Archaea</taxon>
        <taxon>Methanobacteriati</taxon>
        <taxon>Methanobacteriota</taxon>
        <taxon>Stenosarchaea group</taxon>
        <taxon>Halobacteria</taxon>
        <taxon>Halobacteriales</taxon>
        <taxon>Natrialbaceae</taxon>
        <taxon>Halostagnicola</taxon>
    </lineage>
</organism>
<keyword evidence="2" id="KW-1185">Reference proteome</keyword>
<proteinExistence type="predicted"/>
<dbReference type="Pfam" id="PF21811">
    <property type="entry name" value="RdfA"/>
    <property type="match status" value="1"/>
</dbReference>
<dbReference type="AlphaFoldDB" id="A0A1I6UF71"/>
<protein>
    <submittedName>
        <fullName evidence="1">Uncharacterized protein</fullName>
    </submittedName>
</protein>
<evidence type="ECO:0000313" key="2">
    <source>
        <dbReference type="Proteomes" id="UP000199199"/>
    </source>
</evidence>
<dbReference type="EMBL" id="FOZS01000004">
    <property type="protein sequence ID" value="SFT00119.1"/>
    <property type="molecule type" value="Genomic_DNA"/>
</dbReference>
<gene>
    <name evidence="1" type="ORF">SAMN04488556_3818</name>
</gene>
<name>A0A1I6UF71_9EURY</name>
<dbReference type="RefSeq" id="WP_092906975.1">
    <property type="nucleotide sequence ID" value="NZ_FOZS01000004.1"/>
</dbReference>
<dbReference type="Proteomes" id="UP000199199">
    <property type="component" value="Unassembled WGS sequence"/>
</dbReference>
<dbReference type="OrthoDB" id="304916at2157"/>
<dbReference type="InterPro" id="IPR048925">
    <property type="entry name" value="RdfA"/>
</dbReference>
<evidence type="ECO:0000313" key="1">
    <source>
        <dbReference type="EMBL" id="SFT00119.1"/>
    </source>
</evidence>
<reference evidence="2" key="1">
    <citation type="submission" date="2016-10" db="EMBL/GenBank/DDBJ databases">
        <authorList>
            <person name="Varghese N."/>
            <person name="Submissions S."/>
        </authorList>
    </citation>
    <scope>NUCLEOTIDE SEQUENCE [LARGE SCALE GENOMIC DNA]</scope>
    <source>
        <strain evidence="2">DSM 22427</strain>
    </source>
</reference>
<sequence>MTGESDSRRRTKVERVIDTYDLDEWGARLEAEWLGDGGNRTSLRDLATEFNIAILQKALREAGGTPTRRDVENTYEILTDQEGSSAERIRKRRGLERTGVDIDEVRSDFVTHQAIHTYLTTVREAELPKDDDDESRRDRKKETIQRLASRTQVVTDSTVGELVRAGLLTDRQYDVLVSVTVVCEECGTTYTVDELIDTGGCECTP</sequence>
<accession>A0A1I6UF71</accession>